<gene>
    <name evidence="1" type="ORF">O181_094884</name>
</gene>
<comment type="caution">
    <text evidence="1">The sequence shown here is derived from an EMBL/GenBank/DDBJ whole genome shotgun (WGS) entry which is preliminary data.</text>
</comment>
<sequence>MSHHLANYEQPKLHYACPLGFLQVYVGEEGHEIMALVDTGSELNIIPAYLAIKAGLTTRCLNMNSRGIGGHCTLIVGLAEFTPITLVTGEERNVHLFVARGEEIFRYIEPDGRRLCLPIRSPQKVGWREEPPAGMEACASATVEVYNDLNTEDKESFGNIGSDIKFFKKKESPQEIQTLANTYVENKTSPKHLTGILDSEKQNTRKNESLIRTIHQDSIITEEQGVIKTEFNRISQGKLILKGIPEITHKDPDYNLGTKKKSLKTILSPKKLVKSISKLIRKEKEILTHKPKQNSTPEEIDPRAQPPIIISGITKEEKIKNMKYLPSLDLEYLNKNSVQNRERTKVNENTFDPPVAGIEENLGYTELTKLSKEEGLEQKTENPSFNQQEEKSINLKESPMSTTKEHKVTETKIQNNNSDIFCQGQNKKEMGIHEEFTYPINIEDYSINTKEEDSLIPHNHSNKGNTKLNLEINHFLLNKSKESQMNKNEEISEEISNRQVKQDQEALSKQKNMAELAEDGILLTEDQFPWEGYTNWQPLRNANLVRHNYNSSRDNFECANQHVKWLEDISKPNNNKLERIKDENSKKKEKTKEKKEYFWITQKKKICPSLQAHLARQYQI</sequence>
<evidence type="ECO:0000313" key="1">
    <source>
        <dbReference type="EMBL" id="MBW0555169.1"/>
    </source>
</evidence>
<protein>
    <recommendedName>
        <fullName evidence="3">Peptidase A2 domain-containing protein</fullName>
    </recommendedName>
</protein>
<dbReference type="OrthoDB" id="5535068at2759"/>
<dbReference type="Proteomes" id="UP000765509">
    <property type="component" value="Unassembled WGS sequence"/>
</dbReference>
<proteinExistence type="predicted"/>
<dbReference type="CDD" id="cd00303">
    <property type="entry name" value="retropepsin_like"/>
    <property type="match status" value="1"/>
</dbReference>
<accession>A0A9Q3PB80</accession>
<dbReference type="SUPFAM" id="SSF50630">
    <property type="entry name" value="Acid proteases"/>
    <property type="match status" value="1"/>
</dbReference>
<dbReference type="InterPro" id="IPR021109">
    <property type="entry name" value="Peptidase_aspartic_dom_sf"/>
</dbReference>
<reference evidence="1" key="1">
    <citation type="submission" date="2021-03" db="EMBL/GenBank/DDBJ databases">
        <title>Draft genome sequence of rust myrtle Austropuccinia psidii MF-1, a brazilian biotype.</title>
        <authorList>
            <person name="Quecine M.C."/>
            <person name="Pachon D.M.R."/>
            <person name="Bonatelli M.L."/>
            <person name="Correr F.H."/>
            <person name="Franceschini L.M."/>
            <person name="Leite T.F."/>
            <person name="Margarido G.R.A."/>
            <person name="Almeida C.A."/>
            <person name="Ferrarezi J.A."/>
            <person name="Labate C.A."/>
        </authorList>
    </citation>
    <scope>NUCLEOTIDE SEQUENCE</scope>
    <source>
        <strain evidence="1">MF-1</strain>
    </source>
</reference>
<evidence type="ECO:0008006" key="3">
    <source>
        <dbReference type="Google" id="ProtNLM"/>
    </source>
</evidence>
<name>A0A9Q3PB80_9BASI</name>
<organism evidence="1 2">
    <name type="scientific">Austropuccinia psidii MF-1</name>
    <dbReference type="NCBI Taxonomy" id="1389203"/>
    <lineage>
        <taxon>Eukaryota</taxon>
        <taxon>Fungi</taxon>
        <taxon>Dikarya</taxon>
        <taxon>Basidiomycota</taxon>
        <taxon>Pucciniomycotina</taxon>
        <taxon>Pucciniomycetes</taxon>
        <taxon>Pucciniales</taxon>
        <taxon>Sphaerophragmiaceae</taxon>
        <taxon>Austropuccinia</taxon>
    </lineage>
</organism>
<dbReference type="AlphaFoldDB" id="A0A9Q3PB80"/>
<evidence type="ECO:0000313" key="2">
    <source>
        <dbReference type="Proteomes" id="UP000765509"/>
    </source>
</evidence>
<dbReference type="EMBL" id="AVOT02062080">
    <property type="protein sequence ID" value="MBW0555169.1"/>
    <property type="molecule type" value="Genomic_DNA"/>
</dbReference>
<keyword evidence="2" id="KW-1185">Reference proteome</keyword>